<comment type="caution">
    <text evidence="1">The sequence shown here is derived from an EMBL/GenBank/DDBJ whole genome shotgun (WGS) entry which is preliminary data.</text>
</comment>
<sequence>MAANLDAGGRKQLEEELSNMPKRVLSAIMSLVAGEMQGLIDETDPEETKKAKK</sequence>
<organism evidence="1">
    <name type="scientific">marine sediment metagenome</name>
    <dbReference type="NCBI Taxonomy" id="412755"/>
    <lineage>
        <taxon>unclassified sequences</taxon>
        <taxon>metagenomes</taxon>
        <taxon>ecological metagenomes</taxon>
    </lineage>
</organism>
<dbReference type="AlphaFoldDB" id="X0UV16"/>
<proteinExistence type="predicted"/>
<gene>
    <name evidence="1" type="ORF">S01H1_19175</name>
</gene>
<dbReference type="EMBL" id="BARS01010325">
    <property type="protein sequence ID" value="GAF92305.1"/>
    <property type="molecule type" value="Genomic_DNA"/>
</dbReference>
<accession>X0UV16</accession>
<protein>
    <submittedName>
        <fullName evidence="1">Uncharacterized protein</fullName>
    </submittedName>
</protein>
<reference evidence="1" key="1">
    <citation type="journal article" date="2014" name="Front. Microbiol.">
        <title>High frequency of phylogenetically diverse reductive dehalogenase-homologous genes in deep subseafloor sedimentary metagenomes.</title>
        <authorList>
            <person name="Kawai M."/>
            <person name="Futagami T."/>
            <person name="Toyoda A."/>
            <person name="Takaki Y."/>
            <person name="Nishi S."/>
            <person name="Hori S."/>
            <person name="Arai W."/>
            <person name="Tsubouchi T."/>
            <person name="Morono Y."/>
            <person name="Uchiyama I."/>
            <person name="Ito T."/>
            <person name="Fujiyama A."/>
            <person name="Inagaki F."/>
            <person name="Takami H."/>
        </authorList>
    </citation>
    <scope>NUCLEOTIDE SEQUENCE</scope>
    <source>
        <strain evidence="1">Expedition CK06-06</strain>
    </source>
</reference>
<name>X0UV16_9ZZZZ</name>
<evidence type="ECO:0000313" key="1">
    <source>
        <dbReference type="EMBL" id="GAF92305.1"/>
    </source>
</evidence>